<dbReference type="GO" id="GO:0016301">
    <property type="term" value="F:kinase activity"/>
    <property type="evidence" value="ECO:0007669"/>
    <property type="project" value="UniProtKB-KW"/>
</dbReference>
<feature type="domain" description="C-terminal of Roc COR-B" evidence="4">
    <location>
        <begin position="349"/>
        <end position="482"/>
    </location>
</feature>
<dbReference type="Pfam" id="PF25497">
    <property type="entry name" value="COR-B"/>
    <property type="match status" value="1"/>
</dbReference>
<keyword evidence="6" id="KW-0418">Kinase</keyword>
<dbReference type="Gene3D" id="1.10.10.2200">
    <property type="match status" value="1"/>
</dbReference>
<dbReference type="InterPro" id="IPR027417">
    <property type="entry name" value="P-loop_NTPase"/>
</dbReference>
<dbReference type="InterPro" id="IPR057263">
    <property type="entry name" value="COR-B"/>
</dbReference>
<dbReference type="Pfam" id="PF16095">
    <property type="entry name" value="COR-A"/>
    <property type="match status" value="1"/>
</dbReference>
<protein>
    <submittedName>
        <fullName evidence="6">Ras of Complex, Roc, domain of DAPkinase</fullName>
    </submittedName>
</protein>
<evidence type="ECO:0000259" key="3">
    <source>
        <dbReference type="Pfam" id="PF16095"/>
    </source>
</evidence>
<dbReference type="EMBL" id="CAADEZ010000676">
    <property type="protein sequence ID" value="VFJ72899.1"/>
    <property type="molecule type" value="Genomic_DNA"/>
</dbReference>
<reference evidence="6" key="1">
    <citation type="submission" date="2019-02" db="EMBL/GenBank/DDBJ databases">
        <authorList>
            <person name="Gruber-Vodicka R. H."/>
            <person name="Seah K. B. B."/>
        </authorList>
    </citation>
    <scope>NUCLEOTIDE SEQUENCE</scope>
    <source>
        <strain evidence="6">BECK_BZ163</strain>
        <strain evidence="7">BECK_BZ164</strain>
        <strain evidence="5">BECK_BZ165</strain>
    </source>
</reference>
<keyword evidence="6" id="KW-0808">Transferase</keyword>
<proteinExistence type="predicted"/>
<keyword evidence="1" id="KW-0677">Repeat</keyword>
<dbReference type="Gene3D" id="3.30.310.200">
    <property type="match status" value="1"/>
</dbReference>
<evidence type="ECO:0000256" key="1">
    <source>
        <dbReference type="ARBA" id="ARBA00022737"/>
    </source>
</evidence>
<dbReference type="AlphaFoldDB" id="A0A450TVF1"/>
<sequence length="621" mass="71745">MNMMGKNRVRAIFVGNRKVGKTDLIRALQGKVIRKGDIEITEWPVETNLTAHLWDFSAHVCENGAYRFFLRAGCVYVLVIDAGSPDGNPNQTAEDQLEYLSAFDADARTPVLLVANKWDKTLKEDRYRCLCKDYPNIQGFYPLSSSPEYRDRFVHELAIFETALVEQLRKTAENQPRFSDNQLTVIKALRQASQQDSFLEKHLFDELCRQQGIDEKQREDFLDLLDQSGEIIYLPNLYRLYDFNNYLLNSSWLTHGAHRILHENALRHRHGIGIVHWDEVKLILTHYTTTDEQGNTLSYPEKRLRFFVRVMEEFGIFYPSRDAPNGKWIVPALLPGDRPERLDFEHGGALRFDFRFETSLPRHVFNLFIVEHYTDIHNQQVWQRGIYLKNRIWPDTKALADVDYQAGVLSMEVTGPHVDLYFPELYASVLKILKRIPKLKCKQFLYMNESALIRGKSSGKDAHANFEEFLKGKAAGKYEHVCGLGTYDVQKVLHSTPRDMDRGLDVSIREGTEKKSPTERDSINTIAAVVSAIAGVMTTIITIINSEVFLDLWASDFNPFISGAWASGIKALFGGVAVFLVLWVTLRYILRQLRNIWLRLRRWVSDFRHWFSLISKSLIDK</sequence>
<evidence type="ECO:0000256" key="2">
    <source>
        <dbReference type="SAM" id="Phobius"/>
    </source>
</evidence>
<name>A0A450TVF1_9GAMM</name>
<evidence type="ECO:0000313" key="6">
    <source>
        <dbReference type="EMBL" id="VFJ72899.1"/>
    </source>
</evidence>
<gene>
    <name evidence="6" type="ORF">BECKFM1743A_GA0114220_106761</name>
    <name evidence="7" type="ORF">BECKFM1743B_GA0114221_106901</name>
    <name evidence="5" type="ORF">BECKFM1743C_GA0114222_100267</name>
</gene>
<keyword evidence="2" id="KW-0812">Transmembrane</keyword>
<dbReference type="Gene3D" id="3.40.50.300">
    <property type="entry name" value="P-loop containing nucleotide triphosphate hydrolases"/>
    <property type="match status" value="1"/>
</dbReference>
<organism evidence="6">
    <name type="scientific">Candidatus Kentrum sp. FM</name>
    <dbReference type="NCBI Taxonomy" id="2126340"/>
    <lineage>
        <taxon>Bacteria</taxon>
        <taxon>Pseudomonadati</taxon>
        <taxon>Pseudomonadota</taxon>
        <taxon>Gammaproteobacteria</taxon>
        <taxon>Candidatus Kentrum</taxon>
    </lineage>
</organism>
<evidence type="ECO:0000313" key="5">
    <source>
        <dbReference type="EMBL" id="VFJ45526.1"/>
    </source>
</evidence>
<accession>A0A450TVF1</accession>
<feature type="transmembrane region" description="Helical" evidence="2">
    <location>
        <begin position="564"/>
        <end position="590"/>
    </location>
</feature>
<evidence type="ECO:0000259" key="4">
    <source>
        <dbReference type="Pfam" id="PF25497"/>
    </source>
</evidence>
<evidence type="ECO:0000313" key="7">
    <source>
        <dbReference type="EMBL" id="VFK20371.1"/>
    </source>
</evidence>
<keyword evidence="2" id="KW-1133">Transmembrane helix</keyword>
<dbReference type="Gene3D" id="1.10.10.10">
    <property type="entry name" value="Winged helix-like DNA-binding domain superfamily/Winged helix DNA-binding domain"/>
    <property type="match status" value="1"/>
</dbReference>
<keyword evidence="2" id="KW-0472">Membrane</keyword>
<dbReference type="InterPro" id="IPR032171">
    <property type="entry name" value="COR-A"/>
</dbReference>
<dbReference type="InterPro" id="IPR036388">
    <property type="entry name" value="WH-like_DNA-bd_sf"/>
</dbReference>
<dbReference type="SUPFAM" id="SSF52540">
    <property type="entry name" value="P-loop containing nucleoside triphosphate hydrolases"/>
    <property type="match status" value="1"/>
</dbReference>
<dbReference type="EMBL" id="CAADFL010000690">
    <property type="protein sequence ID" value="VFK20371.1"/>
    <property type="molecule type" value="Genomic_DNA"/>
</dbReference>
<dbReference type="EMBL" id="CAADFA010000026">
    <property type="protein sequence ID" value="VFJ45526.1"/>
    <property type="molecule type" value="Genomic_DNA"/>
</dbReference>
<feature type="domain" description="COR" evidence="3">
    <location>
        <begin position="184"/>
        <end position="334"/>
    </location>
</feature>
<feature type="transmembrane region" description="Helical" evidence="2">
    <location>
        <begin position="523"/>
        <end position="544"/>
    </location>
</feature>